<dbReference type="InterPro" id="IPR036875">
    <property type="entry name" value="Znf_CCHC_sf"/>
</dbReference>
<dbReference type="GO" id="GO:0003676">
    <property type="term" value="F:nucleic acid binding"/>
    <property type="evidence" value="ECO:0007669"/>
    <property type="project" value="InterPro"/>
</dbReference>
<dbReference type="KEGG" id="sind:105162775"/>
<feature type="compositionally biased region" description="Basic and acidic residues" evidence="1">
    <location>
        <begin position="1"/>
        <end position="16"/>
    </location>
</feature>
<dbReference type="PANTHER" id="PTHR37610:SF40">
    <property type="entry name" value="OS01G0909600 PROTEIN"/>
    <property type="match status" value="1"/>
</dbReference>
<feature type="compositionally biased region" description="Polar residues" evidence="1">
    <location>
        <begin position="17"/>
        <end position="31"/>
    </location>
</feature>
<dbReference type="InterPro" id="IPR029472">
    <property type="entry name" value="Copia-like_N"/>
</dbReference>
<feature type="region of interest" description="Disordered" evidence="1">
    <location>
        <begin position="1"/>
        <end position="31"/>
    </location>
</feature>
<proteinExistence type="predicted"/>
<dbReference type="GO" id="GO:0008270">
    <property type="term" value="F:zinc ion binding"/>
    <property type="evidence" value="ECO:0007669"/>
    <property type="project" value="InterPro"/>
</dbReference>
<dbReference type="AlphaFoldDB" id="A0A6I9TA49"/>
<dbReference type="OrthoDB" id="695502at2759"/>
<keyword evidence="3" id="KW-1185">Reference proteome</keyword>
<dbReference type="InParanoid" id="A0A6I9TA49"/>
<reference evidence="4" key="1">
    <citation type="submission" date="2025-08" db="UniProtKB">
        <authorList>
            <consortium name="RefSeq"/>
        </authorList>
    </citation>
    <scope>IDENTIFICATION</scope>
</reference>
<evidence type="ECO:0000313" key="4">
    <source>
        <dbReference type="RefSeq" id="XP_011079198.1"/>
    </source>
</evidence>
<sequence length="327" mass="37265">MTDKRPVEGRKQDDTKPQSISETMKLQGSDNPGVSLVTTPFDGTNYFTWVRSIRFTLGARGKGGFIDGTCPKLEQDHTEMEQWRKADCMVVSWILNSTTKDIAEAFLCTSSTRNLWLDLESRFGQSNGPLLYQIQKEICSVSQGNKTLAAYNIKLKKLWDEQLSLDPLPVCSCGAATKFGEKANFTQLIQFLMGLNDAYDHVRNQILLMDPLPSIGRAFSMILEVGKQREVNARSSELEKEEVMAVQSVDARRQVVTKNPVKKRSAIEKKQMYCTHCKKTGHLRENCFELNGYPDWYEDLMKQRKGMNKPVINKSFNACLEDRRRVI</sequence>
<evidence type="ECO:0000259" key="2">
    <source>
        <dbReference type="Pfam" id="PF14244"/>
    </source>
</evidence>
<organism evidence="3 4">
    <name type="scientific">Sesamum indicum</name>
    <name type="common">Oriental sesame</name>
    <name type="synonym">Sesamum orientale</name>
    <dbReference type="NCBI Taxonomy" id="4182"/>
    <lineage>
        <taxon>Eukaryota</taxon>
        <taxon>Viridiplantae</taxon>
        <taxon>Streptophyta</taxon>
        <taxon>Embryophyta</taxon>
        <taxon>Tracheophyta</taxon>
        <taxon>Spermatophyta</taxon>
        <taxon>Magnoliopsida</taxon>
        <taxon>eudicotyledons</taxon>
        <taxon>Gunneridae</taxon>
        <taxon>Pentapetalae</taxon>
        <taxon>asterids</taxon>
        <taxon>lamiids</taxon>
        <taxon>Lamiales</taxon>
        <taxon>Pedaliaceae</taxon>
        <taxon>Sesamum</taxon>
    </lineage>
</organism>
<protein>
    <submittedName>
        <fullName evidence="4">Uncharacterized protein LOC105162775</fullName>
    </submittedName>
</protein>
<accession>A0A6I9TA49</accession>
<dbReference type="Pfam" id="PF14244">
    <property type="entry name" value="Retrotran_gag_3"/>
    <property type="match status" value="1"/>
</dbReference>
<name>A0A6I9TA49_SESIN</name>
<dbReference type="Proteomes" id="UP000504604">
    <property type="component" value="Linkage group LG5"/>
</dbReference>
<evidence type="ECO:0000313" key="3">
    <source>
        <dbReference type="Proteomes" id="UP000504604"/>
    </source>
</evidence>
<dbReference type="PANTHER" id="PTHR37610">
    <property type="entry name" value="CCHC-TYPE DOMAIN-CONTAINING PROTEIN"/>
    <property type="match status" value="1"/>
</dbReference>
<dbReference type="RefSeq" id="XP_011079198.1">
    <property type="nucleotide sequence ID" value="XM_011080896.1"/>
</dbReference>
<dbReference type="GeneID" id="105162775"/>
<gene>
    <name evidence="4" type="primary">LOC105162775</name>
</gene>
<evidence type="ECO:0000256" key="1">
    <source>
        <dbReference type="SAM" id="MobiDB-lite"/>
    </source>
</evidence>
<dbReference type="SUPFAM" id="SSF57756">
    <property type="entry name" value="Retrovirus zinc finger-like domains"/>
    <property type="match status" value="1"/>
</dbReference>
<feature type="domain" description="Retrotransposon Copia-like N-terminal" evidence="2">
    <location>
        <begin position="28"/>
        <end position="72"/>
    </location>
</feature>